<evidence type="ECO:0000313" key="2">
    <source>
        <dbReference type="Proteomes" id="UP000887013"/>
    </source>
</evidence>
<evidence type="ECO:0000313" key="1">
    <source>
        <dbReference type="EMBL" id="GFT46440.1"/>
    </source>
</evidence>
<name>A0A8X6P2V1_NEPPI</name>
<accession>A0A8X6P2V1</accession>
<dbReference type="Proteomes" id="UP000887013">
    <property type="component" value="Unassembled WGS sequence"/>
</dbReference>
<protein>
    <submittedName>
        <fullName evidence="1">Uncharacterized protein</fullName>
    </submittedName>
</protein>
<organism evidence="1 2">
    <name type="scientific">Nephila pilipes</name>
    <name type="common">Giant wood spider</name>
    <name type="synonym">Nephila maculata</name>
    <dbReference type="NCBI Taxonomy" id="299642"/>
    <lineage>
        <taxon>Eukaryota</taxon>
        <taxon>Metazoa</taxon>
        <taxon>Ecdysozoa</taxon>
        <taxon>Arthropoda</taxon>
        <taxon>Chelicerata</taxon>
        <taxon>Arachnida</taxon>
        <taxon>Araneae</taxon>
        <taxon>Araneomorphae</taxon>
        <taxon>Entelegynae</taxon>
        <taxon>Araneoidea</taxon>
        <taxon>Nephilidae</taxon>
        <taxon>Nephila</taxon>
    </lineage>
</organism>
<keyword evidence="2" id="KW-1185">Reference proteome</keyword>
<sequence>MVTKAIFVGRNCLSEQYRCETHEIIEELSSPEKYVSYLMMICLAEENSTSNVFQKLINVWSVVTASRVYIYVTSQKKFYIRNLGILTVFFENTLKSSFNKSGGCKLLEIYLASQDYPHFPGEFSAHLNDERWENFSKKVLDELLELSLFREKLFKSVMNKVICNRIWNNLTRQEVSTLDTSLGAAVA</sequence>
<reference evidence="1" key="1">
    <citation type="submission" date="2020-08" db="EMBL/GenBank/DDBJ databases">
        <title>Multicomponent nature underlies the extraordinary mechanical properties of spider dragline silk.</title>
        <authorList>
            <person name="Kono N."/>
            <person name="Nakamura H."/>
            <person name="Mori M."/>
            <person name="Yoshida Y."/>
            <person name="Ohtoshi R."/>
            <person name="Malay A.D."/>
            <person name="Moran D.A.P."/>
            <person name="Tomita M."/>
            <person name="Numata K."/>
            <person name="Arakawa K."/>
        </authorList>
    </citation>
    <scope>NUCLEOTIDE SEQUENCE</scope>
</reference>
<gene>
    <name evidence="1" type="ORF">NPIL_160571</name>
</gene>
<proteinExistence type="predicted"/>
<dbReference type="AlphaFoldDB" id="A0A8X6P2V1"/>
<comment type="caution">
    <text evidence="1">The sequence shown here is derived from an EMBL/GenBank/DDBJ whole genome shotgun (WGS) entry which is preliminary data.</text>
</comment>
<dbReference type="EMBL" id="BMAW01015974">
    <property type="protein sequence ID" value="GFT46440.1"/>
    <property type="molecule type" value="Genomic_DNA"/>
</dbReference>
<dbReference type="OrthoDB" id="6452841at2759"/>